<proteinExistence type="predicted"/>
<keyword evidence="2" id="KW-1185">Reference proteome</keyword>
<reference evidence="1" key="1">
    <citation type="submission" date="2021-06" db="EMBL/GenBank/DDBJ databases">
        <authorList>
            <person name="Kallberg Y."/>
            <person name="Tangrot J."/>
            <person name="Rosling A."/>
        </authorList>
    </citation>
    <scope>NUCLEOTIDE SEQUENCE</scope>
    <source>
        <strain evidence="1">IL203A</strain>
    </source>
</reference>
<dbReference type="EMBL" id="CAJVPU010009815">
    <property type="protein sequence ID" value="CAG8598697.1"/>
    <property type="molecule type" value="Genomic_DNA"/>
</dbReference>
<evidence type="ECO:0000313" key="1">
    <source>
        <dbReference type="EMBL" id="CAG8598697.1"/>
    </source>
</evidence>
<sequence length="624" mass="72117">ATSITTERTHIISDKITEESTYIVINDEATDNSKSEVNLERQLRSKRTYITISNETTNNSSCKVNLEGQLLEFESAYIIINDEATDEPKSEINLEEQLLDQDQDHNNILVFDTDSSDEESDSTFSALTLFLGQTFLTWDDAQKFLDSYGLEKAKKVLNPDNQRNRTSSATDCKWRVNGNLSKDTSIISFTTVVDEHNHLMTPSPQTNIAKYRKFGDDMVEFVEFCIYHGVTGAQSIGRLLKGKFPGRKIYQKSLYNVIQIAKKKLTSRVEYDASDLMRHLYSQRAEDSRWFIEAKFDGESEYARVEEYKEQIPTTGLSTITKTYFNSIEGVISKYIMPSMVFVACNQMQECFYYDCFKIDITTINQDQSNIDYDEGLREDNYEVAKIHLIEIISTIGQNQILEIWRVVISCGIKMNYVVLLADGSAQAKWHIGLIATRWYKDEFFRDSSDIWQQSFITLCKDSDHNQSDYERSIYKFDYIKQIRGAEVYGPVLREVNNTRQKYGRAHGIMRKALDLAISTNTYDELMGICHGFILDKQRNQESDEKMEDIENNIMNPVITMRRGRPPGRAKSDVEVQDQRTTKRQRLQPIEVNQSNDETKDKRKTCQNCGNRGHNRATCRINKE</sequence>
<feature type="non-terminal residue" evidence="1">
    <location>
        <position position="1"/>
    </location>
</feature>
<organism evidence="1 2">
    <name type="scientific">Dentiscutata heterogama</name>
    <dbReference type="NCBI Taxonomy" id="1316150"/>
    <lineage>
        <taxon>Eukaryota</taxon>
        <taxon>Fungi</taxon>
        <taxon>Fungi incertae sedis</taxon>
        <taxon>Mucoromycota</taxon>
        <taxon>Glomeromycotina</taxon>
        <taxon>Glomeromycetes</taxon>
        <taxon>Diversisporales</taxon>
        <taxon>Gigasporaceae</taxon>
        <taxon>Dentiscutata</taxon>
    </lineage>
</organism>
<evidence type="ECO:0000313" key="2">
    <source>
        <dbReference type="Proteomes" id="UP000789702"/>
    </source>
</evidence>
<name>A0ACA9MMV4_9GLOM</name>
<comment type="caution">
    <text evidence="1">The sequence shown here is derived from an EMBL/GenBank/DDBJ whole genome shotgun (WGS) entry which is preliminary data.</text>
</comment>
<protein>
    <submittedName>
        <fullName evidence="1">13300_t:CDS:1</fullName>
    </submittedName>
</protein>
<accession>A0ACA9MMV4</accession>
<gene>
    <name evidence="1" type="ORF">DHETER_LOCUS7157</name>
</gene>
<dbReference type="Proteomes" id="UP000789702">
    <property type="component" value="Unassembled WGS sequence"/>
</dbReference>